<reference evidence="1 2" key="1">
    <citation type="submission" date="2021-06" db="EMBL/GenBank/DDBJ databases">
        <title>Caerostris darwini draft genome.</title>
        <authorList>
            <person name="Kono N."/>
            <person name="Arakawa K."/>
        </authorList>
    </citation>
    <scope>NUCLEOTIDE SEQUENCE [LARGE SCALE GENOMIC DNA]</scope>
</reference>
<keyword evidence="2" id="KW-1185">Reference proteome</keyword>
<evidence type="ECO:0000313" key="2">
    <source>
        <dbReference type="Proteomes" id="UP001054837"/>
    </source>
</evidence>
<protein>
    <submittedName>
        <fullName evidence="1">Uncharacterized protein</fullName>
    </submittedName>
</protein>
<accession>A0AAV4WAX6</accession>
<comment type="caution">
    <text evidence="1">The sequence shown here is derived from an EMBL/GenBank/DDBJ whole genome shotgun (WGS) entry which is preliminary data.</text>
</comment>
<evidence type="ECO:0000313" key="1">
    <source>
        <dbReference type="EMBL" id="GIY78435.1"/>
    </source>
</evidence>
<dbReference type="EMBL" id="BPLQ01014245">
    <property type="protein sequence ID" value="GIY78435.1"/>
    <property type="molecule type" value="Genomic_DNA"/>
</dbReference>
<gene>
    <name evidence="1" type="ORF">CDAR_192441</name>
</gene>
<dbReference type="Proteomes" id="UP001054837">
    <property type="component" value="Unassembled WGS sequence"/>
</dbReference>
<dbReference type="AlphaFoldDB" id="A0AAV4WAX6"/>
<sequence length="97" mass="11375">MCDGEGYKKSSWVSMTLQDKKQTWVELGNSLLSPPTPYLEGKRVVPTVFPPLMGTPVLRKQRREERIPVLFRKLHFPQEYFLQLKMNPIRVEVTFNP</sequence>
<proteinExistence type="predicted"/>
<organism evidence="1 2">
    <name type="scientific">Caerostris darwini</name>
    <dbReference type="NCBI Taxonomy" id="1538125"/>
    <lineage>
        <taxon>Eukaryota</taxon>
        <taxon>Metazoa</taxon>
        <taxon>Ecdysozoa</taxon>
        <taxon>Arthropoda</taxon>
        <taxon>Chelicerata</taxon>
        <taxon>Arachnida</taxon>
        <taxon>Araneae</taxon>
        <taxon>Araneomorphae</taxon>
        <taxon>Entelegynae</taxon>
        <taxon>Araneoidea</taxon>
        <taxon>Araneidae</taxon>
        <taxon>Caerostris</taxon>
    </lineage>
</organism>
<name>A0AAV4WAX6_9ARAC</name>